<feature type="region of interest" description="Disordered" evidence="1">
    <location>
        <begin position="146"/>
        <end position="170"/>
    </location>
</feature>
<dbReference type="Proteomes" id="UP000306954">
    <property type="component" value="Unassembled WGS sequence"/>
</dbReference>
<accession>A0A4T0EBR5</accession>
<feature type="domain" description="Pyridoxamine 5'-phosphate oxidase Alr4036 family FMN-binding" evidence="2">
    <location>
        <begin position="12"/>
        <end position="108"/>
    </location>
</feature>
<evidence type="ECO:0000313" key="3">
    <source>
        <dbReference type="EMBL" id="TIB11395.1"/>
    </source>
</evidence>
<feature type="compositionally biased region" description="Basic and acidic residues" evidence="1">
    <location>
        <begin position="152"/>
        <end position="167"/>
    </location>
</feature>
<proteinExistence type="predicted"/>
<evidence type="ECO:0000256" key="1">
    <source>
        <dbReference type="SAM" id="MobiDB-lite"/>
    </source>
</evidence>
<sequence>MSRSTQVTITAAPWKSLLENTLNENKEKTKNIFNVAVGTVQGNRPRVRMMVHRAFQGNLLLTTTDIRMNKIHQLEDSYVDNKGSPIDYVFWIEPAIRQFRFTGNAFLLPSPCHHYLINSGIDFEQKRIDIYNSMSRSLRASFAKPFSPGSHRSWDENSHQSPDKVESDDQDEWYQKGLDNFALLVVDPFQVDYCDLLTQPNQRKVFTLNEQNAWIEEDVHP</sequence>
<dbReference type="InterPro" id="IPR012349">
    <property type="entry name" value="Split_barrel_FMN-bd"/>
</dbReference>
<evidence type="ECO:0000259" key="2">
    <source>
        <dbReference type="Pfam" id="PF12766"/>
    </source>
</evidence>
<evidence type="ECO:0000313" key="4">
    <source>
        <dbReference type="EMBL" id="TIB38063.1"/>
    </source>
</evidence>
<reference evidence="5 6" key="1">
    <citation type="submission" date="2019-03" db="EMBL/GenBank/DDBJ databases">
        <title>Sequencing 23 genomes of Wallemia ichthyophaga.</title>
        <authorList>
            <person name="Gostincar C."/>
        </authorList>
    </citation>
    <scope>NUCLEOTIDE SEQUENCE [LARGE SCALE GENOMIC DNA]</scope>
    <source>
        <strain evidence="4 6">EXF-6200</strain>
        <strain evidence="3 5">EXF-8621</strain>
    </source>
</reference>
<evidence type="ECO:0000313" key="6">
    <source>
        <dbReference type="Proteomes" id="UP000310689"/>
    </source>
</evidence>
<dbReference type="GO" id="GO:0010181">
    <property type="term" value="F:FMN binding"/>
    <property type="evidence" value="ECO:0007669"/>
    <property type="project" value="InterPro"/>
</dbReference>
<dbReference type="Gene3D" id="2.30.110.10">
    <property type="entry name" value="Electron Transport, Fmn-binding Protein, Chain A"/>
    <property type="match status" value="1"/>
</dbReference>
<protein>
    <recommendedName>
        <fullName evidence="2">Pyridoxamine 5'-phosphate oxidase Alr4036 family FMN-binding domain-containing protein</fullName>
    </recommendedName>
</protein>
<dbReference type="AlphaFoldDB" id="A0A4T0EBR5"/>
<dbReference type="InterPro" id="IPR024624">
    <property type="entry name" value="Pyridox_Oxase_Alr4036_FMN-bd"/>
</dbReference>
<dbReference type="EMBL" id="SPOI01000076">
    <property type="protein sequence ID" value="TIB38063.1"/>
    <property type="molecule type" value="Genomic_DNA"/>
</dbReference>
<dbReference type="OrthoDB" id="434253at2759"/>
<dbReference type="EMBL" id="SPOF01000024">
    <property type="protein sequence ID" value="TIB11395.1"/>
    <property type="molecule type" value="Genomic_DNA"/>
</dbReference>
<dbReference type="PANTHER" id="PTHR28243">
    <property type="entry name" value="AGL049CP"/>
    <property type="match status" value="1"/>
</dbReference>
<name>A0A4T0EBR5_WALIC</name>
<dbReference type="Proteomes" id="UP000310689">
    <property type="component" value="Unassembled WGS sequence"/>
</dbReference>
<gene>
    <name evidence="4" type="ORF">E3P86_01860</name>
    <name evidence="3" type="ORF">E3P90_02480</name>
</gene>
<organism evidence="4 6">
    <name type="scientific">Wallemia ichthyophaga</name>
    <dbReference type="NCBI Taxonomy" id="245174"/>
    <lineage>
        <taxon>Eukaryota</taxon>
        <taxon>Fungi</taxon>
        <taxon>Dikarya</taxon>
        <taxon>Basidiomycota</taxon>
        <taxon>Wallemiomycotina</taxon>
        <taxon>Wallemiomycetes</taxon>
        <taxon>Wallemiales</taxon>
        <taxon>Wallemiaceae</taxon>
        <taxon>Wallemia</taxon>
    </lineage>
</organism>
<dbReference type="Pfam" id="PF12766">
    <property type="entry name" value="Pyridox_oxase_2"/>
    <property type="match status" value="1"/>
</dbReference>
<comment type="caution">
    <text evidence="4">The sequence shown here is derived from an EMBL/GenBank/DDBJ whole genome shotgun (WGS) entry which is preliminary data.</text>
</comment>
<evidence type="ECO:0000313" key="5">
    <source>
        <dbReference type="Proteomes" id="UP000306954"/>
    </source>
</evidence>
<dbReference type="PANTHER" id="PTHR28243:SF1">
    <property type="entry name" value="PYRIDOXAMINE 5'-PHOSPHATE OXIDASE ALR4036 FAMILY FMN-BINDING DOMAIN-CONTAINING PROTEIN"/>
    <property type="match status" value="1"/>
</dbReference>
<dbReference type="SUPFAM" id="SSF50475">
    <property type="entry name" value="FMN-binding split barrel"/>
    <property type="match status" value="1"/>
</dbReference>